<keyword evidence="3 4" id="KW-0964">Secreted</keyword>
<comment type="similarity">
    <text evidence="1 4">Belongs to the plant dirigent protein family.</text>
</comment>
<dbReference type="Gene3D" id="2.40.480.10">
    <property type="entry name" value="Allene oxide cyclase-like"/>
    <property type="match status" value="1"/>
</dbReference>
<dbReference type="AlphaFoldDB" id="A0A9Q0HT50"/>
<evidence type="ECO:0000256" key="3">
    <source>
        <dbReference type="ARBA" id="ARBA00022525"/>
    </source>
</evidence>
<reference evidence="5" key="1">
    <citation type="journal article" date="2022" name="Cell">
        <title>Repeat-based holocentromeres influence genome architecture and karyotype evolution.</title>
        <authorList>
            <person name="Hofstatter P.G."/>
            <person name="Thangavel G."/>
            <person name="Lux T."/>
            <person name="Neumann P."/>
            <person name="Vondrak T."/>
            <person name="Novak P."/>
            <person name="Zhang M."/>
            <person name="Costa L."/>
            <person name="Castellani M."/>
            <person name="Scott A."/>
            <person name="Toegelov H."/>
            <person name="Fuchs J."/>
            <person name="Mata-Sucre Y."/>
            <person name="Dias Y."/>
            <person name="Vanzela A.L.L."/>
            <person name="Huettel B."/>
            <person name="Almeida C.C.S."/>
            <person name="Simkova H."/>
            <person name="Souza G."/>
            <person name="Pedrosa-Harand A."/>
            <person name="Macas J."/>
            <person name="Mayer K.F.X."/>
            <person name="Houben A."/>
            <person name="Marques A."/>
        </authorList>
    </citation>
    <scope>NUCLEOTIDE SEQUENCE</scope>
    <source>
        <strain evidence="5">RhyBre1mFocal</strain>
    </source>
</reference>
<feature type="chain" id="PRO_5040545394" description="Dirigent protein" evidence="4">
    <location>
        <begin position="25"/>
        <end position="172"/>
    </location>
</feature>
<feature type="signal peptide" evidence="4">
    <location>
        <begin position="1"/>
        <end position="24"/>
    </location>
</feature>
<dbReference type="InterPro" id="IPR044859">
    <property type="entry name" value="Allene_oxi_cyc_Dirigent"/>
</dbReference>
<protein>
    <recommendedName>
        <fullName evidence="4">Dirigent protein</fullName>
    </recommendedName>
</protein>
<evidence type="ECO:0000313" key="6">
    <source>
        <dbReference type="Proteomes" id="UP001151287"/>
    </source>
</evidence>
<evidence type="ECO:0000256" key="4">
    <source>
        <dbReference type="RuleBase" id="RU363099"/>
    </source>
</evidence>
<dbReference type="GO" id="GO:0048046">
    <property type="term" value="C:apoplast"/>
    <property type="evidence" value="ECO:0007669"/>
    <property type="project" value="UniProtKB-SubCell"/>
</dbReference>
<dbReference type="Pfam" id="PF03018">
    <property type="entry name" value="Dirigent"/>
    <property type="match status" value="1"/>
</dbReference>
<keyword evidence="6" id="KW-1185">Reference proteome</keyword>
<dbReference type="InterPro" id="IPR004265">
    <property type="entry name" value="Dirigent"/>
</dbReference>
<proteinExistence type="inferred from homology"/>
<comment type="subcellular location">
    <subcellularLocation>
        <location evidence="4">Secreted</location>
        <location evidence="4">Extracellular space</location>
        <location evidence="4">Apoplast</location>
    </subcellularLocation>
</comment>
<dbReference type="EMBL" id="JAMQYH010000002">
    <property type="protein sequence ID" value="KAJ1697050.1"/>
    <property type="molecule type" value="Genomic_DNA"/>
</dbReference>
<dbReference type="PANTHER" id="PTHR21495">
    <property type="entry name" value="NUCLEOPORIN-RELATED"/>
    <property type="match status" value="1"/>
</dbReference>
<organism evidence="5 6">
    <name type="scientific">Rhynchospora breviuscula</name>
    <dbReference type="NCBI Taxonomy" id="2022672"/>
    <lineage>
        <taxon>Eukaryota</taxon>
        <taxon>Viridiplantae</taxon>
        <taxon>Streptophyta</taxon>
        <taxon>Embryophyta</taxon>
        <taxon>Tracheophyta</taxon>
        <taxon>Spermatophyta</taxon>
        <taxon>Magnoliopsida</taxon>
        <taxon>Liliopsida</taxon>
        <taxon>Poales</taxon>
        <taxon>Cyperaceae</taxon>
        <taxon>Cyperoideae</taxon>
        <taxon>Rhynchosporeae</taxon>
        <taxon>Rhynchospora</taxon>
    </lineage>
</organism>
<comment type="subunit">
    <text evidence="2 4">Homodimer.</text>
</comment>
<dbReference type="GO" id="GO:0009699">
    <property type="term" value="P:phenylpropanoid biosynthetic process"/>
    <property type="evidence" value="ECO:0007669"/>
    <property type="project" value="UniProtKB-ARBA"/>
</dbReference>
<accession>A0A9Q0HT50</accession>
<dbReference type="Proteomes" id="UP001151287">
    <property type="component" value="Unassembled WGS sequence"/>
</dbReference>
<evidence type="ECO:0000256" key="2">
    <source>
        <dbReference type="ARBA" id="ARBA00011738"/>
    </source>
</evidence>
<comment type="caution">
    <text evidence="5">The sequence shown here is derived from an EMBL/GenBank/DDBJ whole genome shotgun (WGS) entry which is preliminary data.</text>
</comment>
<keyword evidence="4" id="KW-0732">Signal</keyword>
<sequence>MAPSISQTALVSIILLLALHQACTDAIGMKETHLHFFFHENLSGDNATVLQVVNPSNSSSLAFGTILVVDDMLKDGQDENSTLIGRAQGLNAVVGKADSAIGSMLNFVFTDGKYNGSTLAIYGRFTLGTVIERPVIGGTGLFRMATGYSLATPVITSAAKFVYEFDVYVYHY</sequence>
<name>A0A9Q0HT50_9POAL</name>
<gene>
    <name evidence="5" type="ORF">LUZ63_005562</name>
</gene>
<evidence type="ECO:0000256" key="1">
    <source>
        <dbReference type="ARBA" id="ARBA00010746"/>
    </source>
</evidence>
<comment type="function">
    <text evidence="4">Dirigent proteins impart stereoselectivity on the phenoxy radical-coupling reaction, yielding optically active lignans from two molecules of coniferyl alcohol in the biosynthesis of lignans, flavonolignans, and alkaloids and thus plays a central role in plant secondary metabolism.</text>
</comment>
<dbReference type="OrthoDB" id="623137at2759"/>
<evidence type="ECO:0000313" key="5">
    <source>
        <dbReference type="EMBL" id="KAJ1697050.1"/>
    </source>
</evidence>
<keyword evidence="4" id="KW-0052">Apoplast</keyword>